<dbReference type="HOGENOM" id="CLU_017266_1_0_10"/>
<dbReference type="GO" id="GO:0030145">
    <property type="term" value="F:manganese ion binding"/>
    <property type="evidence" value="ECO:0007669"/>
    <property type="project" value="InterPro"/>
</dbReference>
<keyword evidence="6 10" id="KW-0479">Metal-binding</keyword>
<dbReference type="PANTHER" id="PTHR43226">
    <property type="entry name" value="XAA-PRO AMINOPEPTIDASE 3"/>
    <property type="match status" value="1"/>
</dbReference>
<dbReference type="SUPFAM" id="SSF53092">
    <property type="entry name" value="Creatinase/prolidase N-terminal domain"/>
    <property type="match status" value="1"/>
</dbReference>
<sequence length="433" mass="50250">MKYDPINPEFFTTNRRRFMRKMQPDSLAIFYANDLMPRSGDTFFPFRQNSGLFYLSGLDQEETVVVLFPDCIKEGFQELAFVKRTSDYIAIWEGEKYSKEQARAVSGIQKIYWLDEMPAILHELILLAKRVYINTEEHDRFIPELPTRNMRMARDVMERYPGHKYHRSQPILKKLMMNKQPVEIELIQQAIGITGKAFRRVLEFVRPGVMEYEVEAEIAHEFLRNRASGHSYDPIIASGSNSCVLHYTRNNQQCKAGDMLLMDFGAEYAHYASDLTRTIPVSGQFTTRQRSVYESVLRIMRDAQQLLVPGTTLEEYSKEVVKMMESALIDLKLLTRKDIDQQNPELPLYKQYFMHGTSHHLGMDVHDLADRYVPIQEGMVFTCEPGIYIRNENLGIRIENDILVTENGPLDLMASIPVEAEEIEELMSVMISE</sequence>
<dbReference type="STRING" id="760192.Halhy_2913"/>
<dbReference type="InterPro" id="IPR052433">
    <property type="entry name" value="X-Pro_dipept-like"/>
</dbReference>
<accession>F4L479</accession>
<dbReference type="Gene3D" id="3.90.230.10">
    <property type="entry name" value="Creatinase/methionine aminopeptidase superfamily"/>
    <property type="match status" value="1"/>
</dbReference>
<dbReference type="Pfam" id="PF00557">
    <property type="entry name" value="Peptidase_M24"/>
    <property type="match status" value="1"/>
</dbReference>
<dbReference type="KEGG" id="hhy:Halhy_2913"/>
<dbReference type="AlphaFoldDB" id="F4L479"/>
<dbReference type="InterPro" id="IPR036005">
    <property type="entry name" value="Creatinase/aminopeptidase-like"/>
</dbReference>
<dbReference type="OrthoDB" id="9806388at2"/>
<evidence type="ECO:0000256" key="1">
    <source>
        <dbReference type="ARBA" id="ARBA00001424"/>
    </source>
</evidence>
<dbReference type="PROSITE" id="PS00491">
    <property type="entry name" value="PROLINE_PEPTIDASE"/>
    <property type="match status" value="1"/>
</dbReference>
<dbReference type="InterPro" id="IPR029149">
    <property type="entry name" value="Creatin/AminoP/Spt16_N"/>
</dbReference>
<comment type="similarity">
    <text evidence="3 10">Belongs to the peptidase M24B family.</text>
</comment>
<evidence type="ECO:0000256" key="3">
    <source>
        <dbReference type="ARBA" id="ARBA00008766"/>
    </source>
</evidence>
<evidence type="ECO:0000256" key="4">
    <source>
        <dbReference type="ARBA" id="ARBA00012574"/>
    </source>
</evidence>
<dbReference type="Proteomes" id="UP000008461">
    <property type="component" value="Chromosome"/>
</dbReference>
<evidence type="ECO:0000259" key="11">
    <source>
        <dbReference type="SMART" id="SM01011"/>
    </source>
</evidence>
<protein>
    <recommendedName>
        <fullName evidence="4">Xaa-Pro aminopeptidase</fullName>
        <ecNumber evidence="4">3.4.11.9</ecNumber>
    </recommendedName>
</protein>
<evidence type="ECO:0000256" key="9">
    <source>
        <dbReference type="ARBA" id="ARBA00023211"/>
    </source>
</evidence>
<dbReference type="PANTHER" id="PTHR43226:SF4">
    <property type="entry name" value="XAA-PRO AMINOPEPTIDASE 3"/>
    <property type="match status" value="1"/>
</dbReference>
<evidence type="ECO:0000313" key="12">
    <source>
        <dbReference type="EMBL" id="AEE50777.1"/>
    </source>
</evidence>
<dbReference type="EC" id="3.4.11.9" evidence="4"/>
<keyword evidence="13" id="KW-1185">Reference proteome</keyword>
<comment type="catalytic activity">
    <reaction evidence="1">
        <text>Release of any N-terminal amino acid, including proline, that is linked to proline, even from a dipeptide or tripeptide.</text>
        <dbReference type="EC" id="3.4.11.9"/>
    </reaction>
</comment>
<dbReference type="SUPFAM" id="SSF55920">
    <property type="entry name" value="Creatinase/aminopeptidase"/>
    <property type="match status" value="1"/>
</dbReference>
<dbReference type="InterPro" id="IPR000994">
    <property type="entry name" value="Pept_M24"/>
</dbReference>
<reference evidence="12 13" key="1">
    <citation type="journal article" date="2011" name="Stand. Genomic Sci.">
        <title>Complete genome sequence of Haliscomenobacter hydrossis type strain (O).</title>
        <authorList>
            <consortium name="US DOE Joint Genome Institute (JGI-PGF)"/>
            <person name="Daligault H."/>
            <person name="Lapidus A."/>
            <person name="Zeytun A."/>
            <person name="Nolan M."/>
            <person name="Lucas S."/>
            <person name="Del Rio T.G."/>
            <person name="Tice H."/>
            <person name="Cheng J.F."/>
            <person name="Tapia R."/>
            <person name="Han C."/>
            <person name="Goodwin L."/>
            <person name="Pitluck S."/>
            <person name="Liolios K."/>
            <person name="Pagani I."/>
            <person name="Ivanova N."/>
            <person name="Huntemann M."/>
            <person name="Mavromatis K."/>
            <person name="Mikhailova N."/>
            <person name="Pati A."/>
            <person name="Chen A."/>
            <person name="Palaniappan K."/>
            <person name="Land M."/>
            <person name="Hauser L."/>
            <person name="Brambilla E.M."/>
            <person name="Rohde M."/>
            <person name="Verbarg S."/>
            <person name="Goker M."/>
            <person name="Bristow J."/>
            <person name="Eisen J.A."/>
            <person name="Markowitz V."/>
            <person name="Hugenholtz P."/>
            <person name="Kyrpides N.C."/>
            <person name="Klenk H.P."/>
            <person name="Woyke T."/>
        </authorList>
    </citation>
    <scope>NUCLEOTIDE SEQUENCE [LARGE SCALE GENOMIC DNA]</scope>
    <source>
        <strain evidence="13">ATCC 27775 / DSM 1100 / LMG 10767 / O</strain>
    </source>
</reference>
<dbReference type="Pfam" id="PF05195">
    <property type="entry name" value="AMP_N"/>
    <property type="match status" value="1"/>
</dbReference>
<dbReference type="CDD" id="cd01087">
    <property type="entry name" value="Prolidase"/>
    <property type="match status" value="1"/>
</dbReference>
<evidence type="ECO:0000256" key="2">
    <source>
        <dbReference type="ARBA" id="ARBA00001936"/>
    </source>
</evidence>
<dbReference type="RefSeq" id="WP_013765320.1">
    <property type="nucleotide sequence ID" value="NC_015510.1"/>
</dbReference>
<dbReference type="GO" id="GO:0006508">
    <property type="term" value="P:proteolysis"/>
    <property type="evidence" value="ECO:0007669"/>
    <property type="project" value="UniProtKB-KW"/>
</dbReference>
<comment type="cofactor">
    <cofactor evidence="2">
        <name>Mn(2+)</name>
        <dbReference type="ChEBI" id="CHEBI:29035"/>
    </cofactor>
</comment>
<evidence type="ECO:0000256" key="7">
    <source>
        <dbReference type="ARBA" id="ARBA00022801"/>
    </source>
</evidence>
<evidence type="ECO:0000256" key="5">
    <source>
        <dbReference type="ARBA" id="ARBA00022670"/>
    </source>
</evidence>
<evidence type="ECO:0000256" key="10">
    <source>
        <dbReference type="RuleBase" id="RU000590"/>
    </source>
</evidence>
<keyword evidence="7" id="KW-0378">Hydrolase</keyword>
<dbReference type="InterPro" id="IPR001131">
    <property type="entry name" value="Peptidase_M24B_aminopep-P_CS"/>
</dbReference>
<dbReference type="SMART" id="SM01011">
    <property type="entry name" value="AMP_N"/>
    <property type="match status" value="1"/>
</dbReference>
<evidence type="ECO:0000313" key="13">
    <source>
        <dbReference type="Proteomes" id="UP000008461"/>
    </source>
</evidence>
<name>F4L479_HALH1</name>
<organism evidence="12 13">
    <name type="scientific">Haliscomenobacter hydrossis (strain ATCC 27775 / DSM 1100 / LMG 10767 / O)</name>
    <dbReference type="NCBI Taxonomy" id="760192"/>
    <lineage>
        <taxon>Bacteria</taxon>
        <taxon>Pseudomonadati</taxon>
        <taxon>Bacteroidota</taxon>
        <taxon>Saprospiria</taxon>
        <taxon>Saprospirales</taxon>
        <taxon>Haliscomenobacteraceae</taxon>
        <taxon>Haliscomenobacter</taxon>
    </lineage>
</organism>
<dbReference type="EMBL" id="CP002691">
    <property type="protein sequence ID" value="AEE50777.1"/>
    <property type="molecule type" value="Genomic_DNA"/>
</dbReference>
<proteinExistence type="inferred from homology"/>
<keyword evidence="8" id="KW-0482">Metalloprotease</keyword>
<dbReference type="eggNOG" id="COG0006">
    <property type="taxonomic scope" value="Bacteria"/>
</dbReference>
<keyword evidence="5" id="KW-0645">Protease</keyword>
<reference key="2">
    <citation type="submission" date="2011-04" db="EMBL/GenBank/DDBJ databases">
        <title>Complete sequence of chromosome of Haliscomenobacter hydrossis DSM 1100.</title>
        <authorList>
            <consortium name="US DOE Joint Genome Institute (JGI-PGF)"/>
            <person name="Lucas S."/>
            <person name="Han J."/>
            <person name="Lapidus A."/>
            <person name="Bruce D."/>
            <person name="Goodwin L."/>
            <person name="Pitluck S."/>
            <person name="Peters L."/>
            <person name="Kyrpides N."/>
            <person name="Mavromatis K."/>
            <person name="Ivanova N."/>
            <person name="Ovchinnikova G."/>
            <person name="Pagani I."/>
            <person name="Daligault H."/>
            <person name="Detter J.C."/>
            <person name="Han C."/>
            <person name="Land M."/>
            <person name="Hauser L."/>
            <person name="Markowitz V."/>
            <person name="Cheng J.-F."/>
            <person name="Hugenholtz P."/>
            <person name="Woyke T."/>
            <person name="Wu D."/>
            <person name="Verbarg S."/>
            <person name="Frueling A."/>
            <person name="Brambilla E."/>
            <person name="Klenk H.-P."/>
            <person name="Eisen J.A."/>
        </authorList>
    </citation>
    <scope>NUCLEOTIDE SEQUENCE</scope>
    <source>
        <strain>DSM 1100</strain>
    </source>
</reference>
<feature type="domain" description="Aminopeptidase P N-terminal" evidence="11">
    <location>
        <begin position="6"/>
        <end position="139"/>
    </location>
</feature>
<dbReference type="InterPro" id="IPR007865">
    <property type="entry name" value="Aminopep_P_N"/>
</dbReference>
<dbReference type="Gene3D" id="3.40.350.10">
    <property type="entry name" value="Creatinase/prolidase N-terminal domain"/>
    <property type="match status" value="1"/>
</dbReference>
<keyword evidence="9" id="KW-0464">Manganese</keyword>
<gene>
    <name evidence="12" type="ordered locus">Halhy_2913</name>
</gene>
<evidence type="ECO:0000256" key="8">
    <source>
        <dbReference type="ARBA" id="ARBA00023049"/>
    </source>
</evidence>
<evidence type="ECO:0000256" key="6">
    <source>
        <dbReference type="ARBA" id="ARBA00022723"/>
    </source>
</evidence>
<dbReference type="GO" id="GO:0070006">
    <property type="term" value="F:metalloaminopeptidase activity"/>
    <property type="evidence" value="ECO:0007669"/>
    <property type="project" value="InterPro"/>
</dbReference>